<dbReference type="SMART" id="SM00642">
    <property type="entry name" value="Aamy"/>
    <property type="match status" value="1"/>
</dbReference>
<dbReference type="FunFam" id="2.60.40.1180:FF:000007">
    <property type="entry name" value="Sucrose isomerase"/>
    <property type="match status" value="1"/>
</dbReference>
<accession>A0A0S6U3V7</accession>
<dbReference type="GO" id="GO:0043169">
    <property type="term" value="F:cation binding"/>
    <property type="evidence" value="ECO:0007669"/>
    <property type="project" value="InterPro"/>
</dbReference>
<evidence type="ECO:0000256" key="1">
    <source>
        <dbReference type="ARBA" id="ARBA00008061"/>
    </source>
</evidence>
<dbReference type="EC" id="3.2.1.1" evidence="5"/>
<dbReference type="AlphaFoldDB" id="A0A0S6U3V7"/>
<dbReference type="FunFam" id="3.20.20.80:FF:000064">
    <property type="entry name" value="Oligo-1,6-glucosidase"/>
    <property type="match status" value="2"/>
</dbReference>
<dbReference type="Pfam" id="PF00128">
    <property type="entry name" value="Alpha-amylase"/>
    <property type="match status" value="1"/>
</dbReference>
<dbReference type="EMBL" id="DF384213">
    <property type="protein sequence ID" value="GAE02153.1"/>
    <property type="molecule type" value="Genomic_DNA"/>
</dbReference>
<sequence>MNKKWWKEAVAYQIYPRSFKDSNNDGIGDIEGIISKLDYLKDLGIDIIWICPMYKSPNDDNGYDISDYKAIMDEFGTMKDFDKLLQKVHEKGMKLIIDLVINHTSDEHKWFIESRSSKDNPKRDFYIWRDGKDGKEPNNWESIFKGSAWKYDKNTEQYFLHLFSKKQPDLNWKNEDLRKELYKMINWWLDKGIDGFRVDAISHIKKEDELKDMPNPKKLEYVSSFDKHMNVEGIQKYLKELKENTFDKYDIITVGEANGVNINEAPQWVGEKDGKFNMIFQFEHLDLWDVDKEEQSTVKKLKEVLSKWQEGLEGVGWNALFIENHDIQRVVSTLGDDKNFWKESSKALALMYFMQKGTPFIYQGQEIGMTNVKFENIEDYNDIKTINIYKEKIKKGIPKEEALKYVWETSRDNSRTPMQWDTTENAGFSKEKSWMKVNPNYVNINVREQENNLDSILNFYKKIIKIKKKNEALIYGKYNLILEHHEQIYAYTRILEHEKFIVIANLTNKKAKYIYNKEKLNYKGLIISNYPVEKHEGITEIVLKPFEARLYKIF</sequence>
<dbReference type="NCBIfam" id="NF008183">
    <property type="entry name" value="PRK10933.1"/>
    <property type="match status" value="1"/>
</dbReference>
<keyword evidence="3 5" id="KW-0326">Glycosidase</keyword>
<dbReference type="PANTHER" id="PTHR10357">
    <property type="entry name" value="ALPHA-AMYLASE FAMILY MEMBER"/>
    <property type="match status" value="1"/>
</dbReference>
<dbReference type="SUPFAM" id="SSF51445">
    <property type="entry name" value="(Trans)glycosidases"/>
    <property type="match status" value="1"/>
</dbReference>
<dbReference type="Proteomes" id="UP000054164">
    <property type="component" value="Unassembled WGS sequence"/>
</dbReference>
<name>A0A0S6U3V7_CLOBO</name>
<dbReference type="FunFam" id="3.90.400.10:FF:000002">
    <property type="entry name" value="Sucrose isomerase"/>
    <property type="match status" value="1"/>
</dbReference>
<dbReference type="GO" id="GO:0004556">
    <property type="term" value="F:alpha-amylase activity"/>
    <property type="evidence" value="ECO:0007669"/>
    <property type="project" value="UniProtKB-UniRule"/>
</dbReference>
<evidence type="ECO:0000313" key="7">
    <source>
        <dbReference type="EMBL" id="GAE02153.1"/>
    </source>
</evidence>
<dbReference type="InterPro" id="IPR006047">
    <property type="entry name" value="GH13_cat_dom"/>
</dbReference>
<evidence type="ECO:0000256" key="3">
    <source>
        <dbReference type="ARBA" id="ARBA00023295"/>
    </source>
</evidence>
<evidence type="ECO:0000259" key="6">
    <source>
        <dbReference type="SMART" id="SM00642"/>
    </source>
</evidence>
<dbReference type="SUPFAM" id="SSF51011">
    <property type="entry name" value="Glycosyl hydrolase domain"/>
    <property type="match status" value="1"/>
</dbReference>
<dbReference type="Gene3D" id="3.20.20.80">
    <property type="entry name" value="Glycosidases"/>
    <property type="match status" value="1"/>
</dbReference>
<dbReference type="InterPro" id="IPR045857">
    <property type="entry name" value="O16G_dom_2"/>
</dbReference>
<feature type="domain" description="Glycosyl hydrolase family 13 catalytic" evidence="6">
    <location>
        <begin position="13"/>
        <end position="415"/>
    </location>
</feature>
<comment type="similarity">
    <text evidence="1 4">Belongs to the glycosyl hydrolase 13 family.</text>
</comment>
<evidence type="ECO:0000256" key="4">
    <source>
        <dbReference type="RuleBase" id="RU003615"/>
    </source>
</evidence>
<dbReference type="PRINTS" id="PR00110">
    <property type="entry name" value="ALPHAAMYLASE"/>
</dbReference>
<protein>
    <recommendedName>
        <fullName evidence="5">Alpha-amylase</fullName>
        <ecNumber evidence="5">3.2.1.1</ecNumber>
    </recommendedName>
</protein>
<gene>
    <name evidence="7" type="ORF">CBO05C_1843</name>
</gene>
<dbReference type="Gene3D" id="3.90.400.10">
    <property type="entry name" value="Oligo-1,6-glucosidase, Domain 2"/>
    <property type="match status" value="1"/>
</dbReference>
<dbReference type="PANTHER" id="PTHR10357:SF178">
    <property type="entry name" value="OLIGO-1,6-GLUCOSIDASE 3-RELATED"/>
    <property type="match status" value="1"/>
</dbReference>
<dbReference type="CDD" id="cd11333">
    <property type="entry name" value="AmyAc_SI_OligoGlu_DGase"/>
    <property type="match status" value="1"/>
</dbReference>
<dbReference type="InterPro" id="IPR017853">
    <property type="entry name" value="GH"/>
</dbReference>
<dbReference type="Gene3D" id="2.60.40.1180">
    <property type="entry name" value="Golgi alpha-mannosidase II"/>
    <property type="match status" value="1"/>
</dbReference>
<dbReference type="GO" id="GO:0009313">
    <property type="term" value="P:oligosaccharide catabolic process"/>
    <property type="evidence" value="ECO:0007669"/>
    <property type="project" value="TreeGrafter"/>
</dbReference>
<comment type="catalytic activity">
    <reaction evidence="5">
        <text>Endohydrolysis of (1-&gt;4)-alpha-D-glucosidic linkages in polysaccharides containing three or more (1-&gt;4)-alpha-linked D-glucose units.</text>
        <dbReference type="EC" id="3.2.1.1"/>
    </reaction>
</comment>
<organism evidence="7">
    <name type="scientific">Clostridium botulinum B str. Osaka05</name>
    <dbReference type="NCBI Taxonomy" id="1407017"/>
    <lineage>
        <taxon>Bacteria</taxon>
        <taxon>Bacillati</taxon>
        <taxon>Bacillota</taxon>
        <taxon>Clostridia</taxon>
        <taxon>Eubacteriales</taxon>
        <taxon>Clostridiaceae</taxon>
        <taxon>Clostridium</taxon>
    </lineage>
</organism>
<dbReference type="InterPro" id="IPR013780">
    <property type="entry name" value="Glyco_hydro_b"/>
</dbReference>
<keyword evidence="5" id="KW-0119">Carbohydrate metabolism</keyword>
<reference evidence="7" key="1">
    <citation type="submission" date="2013-10" db="EMBL/GenBank/DDBJ databases">
        <title>Draft genome sequence of Clostridium botulinum type B strain Osaka05.</title>
        <authorList>
            <person name="Sakaguchi Y."/>
            <person name="Hosomi K."/>
            <person name="Uchiyama J."/>
            <person name="Ogura Y."/>
            <person name="Sakaguchi M."/>
            <person name="Kohda T."/>
            <person name="Mukamoto M."/>
            <person name="Misawa N."/>
            <person name="Matsuzaki S."/>
            <person name="Hayashi T."/>
            <person name="Kozaki S."/>
        </authorList>
    </citation>
    <scope>NUCLEOTIDE SEQUENCE</scope>
    <source>
        <strain evidence="7">Osaka05</strain>
    </source>
</reference>
<dbReference type="RefSeq" id="WP_030034902.1">
    <property type="nucleotide sequence ID" value="NZ_DF384213.1"/>
</dbReference>
<dbReference type="InterPro" id="IPR006046">
    <property type="entry name" value="Alpha_amylase"/>
</dbReference>
<evidence type="ECO:0000256" key="2">
    <source>
        <dbReference type="ARBA" id="ARBA00022801"/>
    </source>
</evidence>
<dbReference type="HOGENOM" id="CLU_006462_1_2_9"/>
<keyword evidence="2 5" id="KW-0378">Hydrolase</keyword>
<proteinExistence type="inferred from homology"/>
<evidence type="ECO:0000256" key="5">
    <source>
        <dbReference type="RuleBase" id="RU361134"/>
    </source>
</evidence>